<comment type="caution">
    <text evidence="2">The sequence shown here is derived from an EMBL/GenBank/DDBJ whole genome shotgun (WGS) entry which is preliminary data.</text>
</comment>
<protein>
    <submittedName>
        <fullName evidence="2">Uncharacterized protein</fullName>
    </submittedName>
</protein>
<dbReference type="Proteomes" id="UP000216035">
    <property type="component" value="Unassembled WGS sequence"/>
</dbReference>
<gene>
    <name evidence="2" type="ORF">CHX27_14085</name>
</gene>
<keyword evidence="3" id="KW-1185">Reference proteome</keyword>
<evidence type="ECO:0000256" key="1">
    <source>
        <dbReference type="SAM" id="SignalP"/>
    </source>
</evidence>
<dbReference type="OrthoDB" id="1357610at2"/>
<dbReference type="RefSeq" id="WP_094487399.1">
    <property type="nucleotide sequence ID" value="NZ_NOXX01000224.1"/>
</dbReference>
<name>A0A255ZDJ5_9FLAO</name>
<accession>A0A255ZDJ5</accession>
<feature type="signal peptide" evidence="1">
    <location>
        <begin position="1"/>
        <end position="18"/>
    </location>
</feature>
<dbReference type="AlphaFoldDB" id="A0A255ZDJ5"/>
<sequence length="236" mass="27266">MKLHLALILLVVNALAVAQIQERPADFKKIKFVYETKSNYKIENQHVYADTALFREDFPNLRWLAQLKPDGGFDYFVPIASLNAKELTKLKGILYHENQMYTGEYDKEKDKTVFQVVRDDKATKKIFNEVFHDTYHYFSYKIVINYKKGTYNTYFPSVSYENSIGENTYNVVFQNDTVGVFKKTILKKPAKGIVVLNKILDPKIMPEELFSNAAYGVEVVRNLGSTTVLKSVVYIN</sequence>
<reference evidence="2 3" key="1">
    <citation type="submission" date="2017-07" db="EMBL/GenBank/DDBJ databases">
        <title>Flavobacterium cyanobacteriorum sp. nov., isolated from cyanobacterial aggregates in a eutrophic lake.</title>
        <authorList>
            <person name="Cai H."/>
        </authorList>
    </citation>
    <scope>NUCLEOTIDE SEQUENCE [LARGE SCALE GENOMIC DNA]</scope>
    <source>
        <strain evidence="2 3">TH167</strain>
    </source>
</reference>
<proteinExistence type="predicted"/>
<organism evidence="2 3">
    <name type="scientific">Flavobacterium aurantiibacter</name>
    <dbReference type="NCBI Taxonomy" id="2023067"/>
    <lineage>
        <taxon>Bacteria</taxon>
        <taxon>Pseudomonadati</taxon>
        <taxon>Bacteroidota</taxon>
        <taxon>Flavobacteriia</taxon>
        <taxon>Flavobacteriales</taxon>
        <taxon>Flavobacteriaceae</taxon>
        <taxon>Flavobacterium</taxon>
    </lineage>
</organism>
<keyword evidence="1" id="KW-0732">Signal</keyword>
<evidence type="ECO:0000313" key="2">
    <source>
        <dbReference type="EMBL" id="OYQ39623.1"/>
    </source>
</evidence>
<dbReference type="EMBL" id="NOXX01000224">
    <property type="protein sequence ID" value="OYQ39623.1"/>
    <property type="molecule type" value="Genomic_DNA"/>
</dbReference>
<feature type="chain" id="PRO_5012174589" evidence="1">
    <location>
        <begin position="19"/>
        <end position="236"/>
    </location>
</feature>
<evidence type="ECO:0000313" key="3">
    <source>
        <dbReference type="Proteomes" id="UP000216035"/>
    </source>
</evidence>